<dbReference type="CDD" id="cd04275">
    <property type="entry name" value="ZnMc_pappalysin_like"/>
    <property type="match status" value="1"/>
</dbReference>
<dbReference type="GO" id="GO:0008237">
    <property type="term" value="F:metallopeptidase activity"/>
    <property type="evidence" value="ECO:0007669"/>
    <property type="project" value="UniProtKB-KW"/>
</dbReference>
<keyword evidence="2" id="KW-0645">Protease</keyword>
<evidence type="ECO:0000256" key="7">
    <source>
        <dbReference type="ARBA" id="ARBA00023049"/>
    </source>
</evidence>
<dbReference type="Pfam" id="PF05572">
    <property type="entry name" value="Peptidase_M43"/>
    <property type="match status" value="1"/>
</dbReference>
<keyword evidence="12" id="KW-1185">Reference proteome</keyword>
<dbReference type="SUPFAM" id="SSF55486">
    <property type="entry name" value="Metalloproteases ('zincins'), catalytic domain"/>
    <property type="match status" value="1"/>
</dbReference>
<comment type="similarity">
    <text evidence="1">Belongs to the peptidase M43B family.</text>
</comment>
<gene>
    <name evidence="11" type="ORF">FA13DRAFT_591183</name>
</gene>
<feature type="signal peptide" evidence="9">
    <location>
        <begin position="1"/>
        <end position="22"/>
    </location>
</feature>
<protein>
    <submittedName>
        <fullName evidence="11">Zincin</fullName>
    </submittedName>
</protein>
<dbReference type="GO" id="GO:0006508">
    <property type="term" value="P:proteolysis"/>
    <property type="evidence" value="ECO:0007669"/>
    <property type="project" value="UniProtKB-KW"/>
</dbReference>
<dbReference type="Gene3D" id="3.40.390.10">
    <property type="entry name" value="Collagenase (Catalytic Domain)"/>
    <property type="match status" value="1"/>
</dbReference>
<feature type="chain" id="PRO_5021326132" evidence="9">
    <location>
        <begin position="23"/>
        <end position="342"/>
    </location>
</feature>
<proteinExistence type="inferred from homology"/>
<evidence type="ECO:0000256" key="5">
    <source>
        <dbReference type="ARBA" id="ARBA00022801"/>
    </source>
</evidence>
<dbReference type="AlphaFoldDB" id="A0A4Y7SAK9"/>
<keyword evidence="4 9" id="KW-0732">Signal</keyword>
<keyword evidence="6" id="KW-0862">Zinc</keyword>
<dbReference type="Proteomes" id="UP000298030">
    <property type="component" value="Unassembled WGS sequence"/>
</dbReference>
<sequence length="342" mass="36901">MPPLLTYLSLLGLLFVSLSVNAVKVPPGLEPGLATNSSVLTPRGVKTGRCTELDPSIIEKFERQFTLDKQALASKLSSVINHHRRSEGDDQFTPVSNGALSPRQSLEKPIDVYVHVISADSSAANGNVLLSQVREQIDVLNGAFVTPAGRPYLSFNLAAVDRTVNADWFNNGGPGTPQQDTMKTALRRGGRADLNIYTVNFQGDWAGLLGYSTFPQSYNGAPLDDGVVVLFSTLPGGTTTGYNGGKTTIHETGHWVGLYHTFQGSCIGPGDYVEDTMPEGIPSQGCMQGRATCPLADAAQGETDPIHNYMDYSTDACMTEFTAGQMDRARQQLVHYRGIDFH</sequence>
<evidence type="ECO:0000256" key="2">
    <source>
        <dbReference type="ARBA" id="ARBA00022670"/>
    </source>
</evidence>
<dbReference type="EMBL" id="QPFP01000245">
    <property type="protein sequence ID" value="TEB18537.1"/>
    <property type="molecule type" value="Genomic_DNA"/>
</dbReference>
<reference evidence="11 12" key="1">
    <citation type="journal article" date="2019" name="Nat. Ecol. Evol.">
        <title>Megaphylogeny resolves global patterns of mushroom evolution.</title>
        <authorList>
            <person name="Varga T."/>
            <person name="Krizsan K."/>
            <person name="Foldi C."/>
            <person name="Dima B."/>
            <person name="Sanchez-Garcia M."/>
            <person name="Sanchez-Ramirez S."/>
            <person name="Szollosi G.J."/>
            <person name="Szarkandi J.G."/>
            <person name="Papp V."/>
            <person name="Albert L."/>
            <person name="Andreopoulos W."/>
            <person name="Angelini C."/>
            <person name="Antonin V."/>
            <person name="Barry K.W."/>
            <person name="Bougher N.L."/>
            <person name="Buchanan P."/>
            <person name="Buyck B."/>
            <person name="Bense V."/>
            <person name="Catcheside P."/>
            <person name="Chovatia M."/>
            <person name="Cooper J."/>
            <person name="Damon W."/>
            <person name="Desjardin D."/>
            <person name="Finy P."/>
            <person name="Geml J."/>
            <person name="Haridas S."/>
            <person name="Hughes K."/>
            <person name="Justo A."/>
            <person name="Karasinski D."/>
            <person name="Kautmanova I."/>
            <person name="Kiss B."/>
            <person name="Kocsube S."/>
            <person name="Kotiranta H."/>
            <person name="LaButti K.M."/>
            <person name="Lechner B.E."/>
            <person name="Liimatainen K."/>
            <person name="Lipzen A."/>
            <person name="Lukacs Z."/>
            <person name="Mihaltcheva S."/>
            <person name="Morgado L.N."/>
            <person name="Niskanen T."/>
            <person name="Noordeloos M.E."/>
            <person name="Ohm R.A."/>
            <person name="Ortiz-Santana B."/>
            <person name="Ovrebo C."/>
            <person name="Racz N."/>
            <person name="Riley R."/>
            <person name="Savchenko A."/>
            <person name="Shiryaev A."/>
            <person name="Soop K."/>
            <person name="Spirin V."/>
            <person name="Szebenyi C."/>
            <person name="Tomsovsky M."/>
            <person name="Tulloss R.E."/>
            <person name="Uehling J."/>
            <person name="Grigoriev I.V."/>
            <person name="Vagvolgyi C."/>
            <person name="Papp T."/>
            <person name="Martin F.M."/>
            <person name="Miettinen O."/>
            <person name="Hibbett D.S."/>
            <person name="Nagy L.G."/>
        </authorList>
    </citation>
    <scope>NUCLEOTIDE SEQUENCE [LARGE SCALE GENOMIC DNA]</scope>
    <source>
        <strain evidence="11 12">FP101781</strain>
    </source>
</reference>
<dbReference type="InterPro" id="IPR024079">
    <property type="entry name" value="MetalloPept_cat_dom_sf"/>
</dbReference>
<organism evidence="11 12">
    <name type="scientific">Coprinellus micaceus</name>
    <name type="common">Glistening ink-cap mushroom</name>
    <name type="synonym">Coprinus micaceus</name>
    <dbReference type="NCBI Taxonomy" id="71717"/>
    <lineage>
        <taxon>Eukaryota</taxon>
        <taxon>Fungi</taxon>
        <taxon>Dikarya</taxon>
        <taxon>Basidiomycota</taxon>
        <taxon>Agaricomycotina</taxon>
        <taxon>Agaricomycetes</taxon>
        <taxon>Agaricomycetidae</taxon>
        <taxon>Agaricales</taxon>
        <taxon>Agaricineae</taxon>
        <taxon>Psathyrellaceae</taxon>
        <taxon>Coprinellus</taxon>
    </lineage>
</organism>
<evidence type="ECO:0000256" key="8">
    <source>
        <dbReference type="ARBA" id="ARBA00023157"/>
    </source>
</evidence>
<evidence type="ECO:0000256" key="1">
    <source>
        <dbReference type="ARBA" id="ARBA00008721"/>
    </source>
</evidence>
<keyword evidence="7" id="KW-0482">Metalloprotease</keyword>
<keyword evidence="8" id="KW-1015">Disulfide bond</keyword>
<comment type="caution">
    <text evidence="11">The sequence shown here is derived from an EMBL/GenBank/DDBJ whole genome shotgun (WGS) entry which is preliminary data.</text>
</comment>
<accession>A0A4Y7SAK9</accession>
<feature type="domain" description="Peptidase M43 pregnancy-associated plasma-A" evidence="10">
    <location>
        <begin position="238"/>
        <end position="333"/>
    </location>
</feature>
<evidence type="ECO:0000256" key="4">
    <source>
        <dbReference type="ARBA" id="ARBA00022729"/>
    </source>
</evidence>
<evidence type="ECO:0000313" key="11">
    <source>
        <dbReference type="EMBL" id="TEB18537.1"/>
    </source>
</evidence>
<evidence type="ECO:0000313" key="12">
    <source>
        <dbReference type="Proteomes" id="UP000298030"/>
    </source>
</evidence>
<evidence type="ECO:0000259" key="10">
    <source>
        <dbReference type="Pfam" id="PF05572"/>
    </source>
</evidence>
<evidence type="ECO:0000256" key="9">
    <source>
        <dbReference type="SAM" id="SignalP"/>
    </source>
</evidence>
<dbReference type="OrthoDB" id="536211at2759"/>
<dbReference type="PANTHER" id="PTHR47466">
    <property type="match status" value="1"/>
</dbReference>
<keyword evidence="3" id="KW-0479">Metal-binding</keyword>
<evidence type="ECO:0000256" key="3">
    <source>
        <dbReference type="ARBA" id="ARBA00022723"/>
    </source>
</evidence>
<dbReference type="GO" id="GO:0046872">
    <property type="term" value="F:metal ion binding"/>
    <property type="evidence" value="ECO:0007669"/>
    <property type="project" value="UniProtKB-KW"/>
</dbReference>
<dbReference type="STRING" id="71717.A0A4Y7SAK9"/>
<dbReference type="InterPro" id="IPR008754">
    <property type="entry name" value="Peptidase_M43"/>
</dbReference>
<evidence type="ECO:0000256" key="6">
    <source>
        <dbReference type="ARBA" id="ARBA00022833"/>
    </source>
</evidence>
<name>A0A4Y7SAK9_COPMI</name>
<dbReference type="PANTHER" id="PTHR47466:SF1">
    <property type="entry name" value="METALLOPROTEASE MEP1 (AFU_ORTHOLOGUE AFUA_1G07730)-RELATED"/>
    <property type="match status" value="1"/>
</dbReference>
<keyword evidence="5" id="KW-0378">Hydrolase</keyword>